<evidence type="ECO:0000256" key="1">
    <source>
        <dbReference type="SAM" id="Phobius"/>
    </source>
</evidence>
<feature type="transmembrane region" description="Helical" evidence="1">
    <location>
        <begin position="30"/>
        <end position="54"/>
    </location>
</feature>
<comment type="caution">
    <text evidence="2">The sequence shown here is derived from an EMBL/GenBank/DDBJ whole genome shotgun (WGS) entry which is preliminary data.</text>
</comment>
<reference evidence="2 3" key="1">
    <citation type="journal article" date="2016" name="Nat. Commun.">
        <title>Thousands of microbial genomes shed light on interconnected biogeochemical processes in an aquifer system.</title>
        <authorList>
            <person name="Anantharaman K."/>
            <person name="Brown C.T."/>
            <person name="Hug L.A."/>
            <person name="Sharon I."/>
            <person name="Castelle C.J."/>
            <person name="Probst A.J."/>
            <person name="Thomas B.C."/>
            <person name="Singh A."/>
            <person name="Wilkins M.J."/>
            <person name="Karaoz U."/>
            <person name="Brodie E.L."/>
            <person name="Williams K.H."/>
            <person name="Hubbard S.S."/>
            <person name="Banfield J.F."/>
        </authorList>
    </citation>
    <scope>NUCLEOTIDE SEQUENCE [LARGE SCALE GENOMIC DNA]</scope>
</reference>
<organism evidence="2 3">
    <name type="scientific">Candidatus Kaiserbacteria bacterium RIFCSPLOWO2_12_FULL_45_26</name>
    <dbReference type="NCBI Taxonomy" id="1798525"/>
    <lineage>
        <taxon>Bacteria</taxon>
        <taxon>Candidatus Kaiseribacteriota</taxon>
    </lineage>
</organism>
<proteinExistence type="predicted"/>
<dbReference type="AlphaFoldDB" id="A0A1F6FGF4"/>
<keyword evidence="1" id="KW-1133">Transmembrane helix</keyword>
<evidence type="ECO:0000313" key="3">
    <source>
        <dbReference type="Proteomes" id="UP000177325"/>
    </source>
</evidence>
<evidence type="ECO:0000313" key="2">
    <source>
        <dbReference type="EMBL" id="OGG84932.1"/>
    </source>
</evidence>
<name>A0A1F6FGF4_9BACT</name>
<keyword evidence="1" id="KW-0472">Membrane</keyword>
<dbReference type="STRING" id="1798525.A3G90_02590"/>
<dbReference type="EMBL" id="MFMM01000001">
    <property type="protein sequence ID" value="OGG84932.1"/>
    <property type="molecule type" value="Genomic_DNA"/>
</dbReference>
<sequence length="129" mass="14559">MVQNHIELPPNLRARVLLGVRKEEIKRARVFLLASALVIPASLVGFWFVLQYLLTSFYQTSFYSYLSLIFSDPDVVLAYWQQFLLVLLEALPVASMIVALIVFGALLTALKLFVENSRLGLSKLIITTV</sequence>
<accession>A0A1F6FGF4</accession>
<dbReference type="Proteomes" id="UP000177325">
    <property type="component" value="Unassembled WGS sequence"/>
</dbReference>
<feature type="transmembrane region" description="Helical" evidence="1">
    <location>
        <begin position="93"/>
        <end position="114"/>
    </location>
</feature>
<keyword evidence="1" id="KW-0812">Transmembrane</keyword>
<protein>
    <submittedName>
        <fullName evidence="2">Uncharacterized protein</fullName>
    </submittedName>
</protein>
<gene>
    <name evidence="2" type="ORF">A3G90_02590</name>
</gene>